<comment type="caution">
    <text evidence="2">The sequence shown here is derived from an EMBL/GenBank/DDBJ whole genome shotgun (WGS) entry which is preliminary data.</text>
</comment>
<sequence>MRCVCKECDFQVWKGYGEIGFGCKCGYSWLPEKYYAALDGKGTFNFTAFLTHLNTTKGTGSKHACPQCSNTLVDKNLNELTLTHCENCKGVLFNRKQSQTFFEYYKLPNYDNRALHMLSDLPFIALLFS</sequence>
<reference evidence="2 3" key="1">
    <citation type="submission" date="2023-12" db="EMBL/GenBank/DDBJ databases">
        <title>Friends and Foes: Symbiotic and Algicidal bacterial influence on Karenia brevis blooms.</title>
        <authorList>
            <person name="Fei C."/>
            <person name="Mohamed A.R."/>
            <person name="Booker A."/>
            <person name="Arshad M."/>
            <person name="Klass S."/>
            <person name="Ahn S."/>
            <person name="Gilbert P.M."/>
            <person name="Heil C.A."/>
            <person name="Martinez J.M."/>
            <person name="Amin S.A."/>
        </authorList>
    </citation>
    <scope>NUCLEOTIDE SEQUENCE [LARGE SCALE GENOMIC DNA]</scope>
    <source>
        <strain evidence="2 3">CE15</strain>
    </source>
</reference>
<dbReference type="EMBL" id="JBAWKS010000002">
    <property type="protein sequence ID" value="MEI4552101.1"/>
    <property type="molecule type" value="Genomic_DNA"/>
</dbReference>
<accession>A0ABU8F0X2</accession>
<name>A0ABU8F0X2_9GAMM</name>
<proteinExistence type="predicted"/>
<keyword evidence="3" id="KW-1185">Reference proteome</keyword>
<dbReference type="Pfam" id="PF13453">
    <property type="entry name" value="Zn_ribbon_TFIIB"/>
    <property type="match status" value="1"/>
</dbReference>
<dbReference type="RefSeq" id="WP_336436944.1">
    <property type="nucleotide sequence ID" value="NZ_JBAWKS010000002.1"/>
</dbReference>
<dbReference type="Proteomes" id="UP001382455">
    <property type="component" value="Unassembled WGS sequence"/>
</dbReference>
<evidence type="ECO:0000313" key="3">
    <source>
        <dbReference type="Proteomes" id="UP001382455"/>
    </source>
</evidence>
<protein>
    <submittedName>
        <fullName evidence="2">Zf-TFIIB domain-containing protein</fullName>
    </submittedName>
</protein>
<organism evidence="2 3">
    <name type="scientific">Pseudoalteromonas spongiae</name>
    <dbReference type="NCBI Taxonomy" id="298657"/>
    <lineage>
        <taxon>Bacteria</taxon>
        <taxon>Pseudomonadati</taxon>
        <taxon>Pseudomonadota</taxon>
        <taxon>Gammaproteobacteria</taxon>
        <taxon>Alteromonadales</taxon>
        <taxon>Pseudoalteromonadaceae</taxon>
        <taxon>Pseudoalteromonas</taxon>
    </lineage>
</organism>
<gene>
    <name evidence="2" type="ORF">WAE96_20655</name>
</gene>
<evidence type="ECO:0000259" key="1">
    <source>
        <dbReference type="Pfam" id="PF13453"/>
    </source>
</evidence>
<dbReference type="InterPro" id="IPR027392">
    <property type="entry name" value="TF_Znf"/>
</dbReference>
<evidence type="ECO:0000313" key="2">
    <source>
        <dbReference type="EMBL" id="MEI4552101.1"/>
    </source>
</evidence>
<feature type="domain" description="Transcription factor zinc-finger" evidence="1">
    <location>
        <begin position="65"/>
        <end position="97"/>
    </location>
</feature>